<keyword evidence="1" id="KW-0472">Membrane</keyword>
<name>A0A836IZG1_9TRYP</name>
<evidence type="ECO:0000313" key="2">
    <source>
        <dbReference type="EMBL" id="KAG5509533.1"/>
    </source>
</evidence>
<feature type="transmembrane region" description="Helical" evidence="1">
    <location>
        <begin position="319"/>
        <end position="342"/>
    </location>
</feature>
<keyword evidence="1" id="KW-1133">Transmembrane helix</keyword>
<accession>A0A836IZG1</accession>
<feature type="transmembrane region" description="Helical" evidence="1">
    <location>
        <begin position="391"/>
        <end position="410"/>
    </location>
</feature>
<feature type="transmembrane region" description="Helical" evidence="1">
    <location>
        <begin position="251"/>
        <end position="273"/>
    </location>
</feature>
<evidence type="ECO:0000256" key="1">
    <source>
        <dbReference type="SAM" id="Phobius"/>
    </source>
</evidence>
<evidence type="ECO:0000313" key="3">
    <source>
        <dbReference type="Proteomes" id="UP000674318"/>
    </source>
</evidence>
<dbReference type="AlphaFoldDB" id="A0A836IZG1"/>
<feature type="transmembrane region" description="Helical" evidence="1">
    <location>
        <begin position="222"/>
        <end position="244"/>
    </location>
</feature>
<dbReference type="KEGG" id="phet:94292265"/>
<feature type="transmembrane region" description="Helical" evidence="1">
    <location>
        <begin position="348"/>
        <end position="370"/>
    </location>
</feature>
<dbReference type="RefSeq" id="XP_067758685.1">
    <property type="nucleotide sequence ID" value="XM_067902188.1"/>
</dbReference>
<dbReference type="Proteomes" id="UP000674318">
    <property type="component" value="Chromosome 13"/>
</dbReference>
<dbReference type="OrthoDB" id="271987at2759"/>
<reference evidence="2 3" key="1">
    <citation type="submission" date="2021-02" db="EMBL/GenBank/DDBJ databases">
        <title>Porcisia hertigi Genome sequencing and assembly.</title>
        <authorList>
            <person name="Almutairi H."/>
            <person name="Gatherer D."/>
        </authorList>
    </citation>
    <scope>NUCLEOTIDE SEQUENCE [LARGE SCALE GENOMIC DNA]</scope>
    <source>
        <strain evidence="2 3">C119</strain>
    </source>
</reference>
<protein>
    <submittedName>
        <fullName evidence="2">Uncharacterized protein</fullName>
    </submittedName>
</protein>
<gene>
    <name evidence="2" type="ORF">JKF63_06238</name>
</gene>
<keyword evidence="1" id="KW-0812">Transmembrane</keyword>
<keyword evidence="3" id="KW-1185">Reference proteome</keyword>
<dbReference type="GeneID" id="94292265"/>
<feature type="transmembrane region" description="Helical" evidence="1">
    <location>
        <begin position="450"/>
        <end position="479"/>
    </location>
</feature>
<proteinExistence type="predicted"/>
<feature type="transmembrane region" description="Helical" evidence="1">
    <location>
        <begin position="293"/>
        <end position="312"/>
    </location>
</feature>
<sequence>MLPPESISRLVVILASVVILVGTAVSGVRVGVTRCGGTISIDSQYLLDPLWSITPFRDRIESSSNGSLVFEKRTFSAALTELIVMEAGMNSNSVTVFEIVPVTGTRKEYVPGSSSGIGPCSVTLDPLAGAIEGVVSRGARFTLLNALDASGEECASALTVVLQPHKGAATSVYLTRNKLAYSSSITLVGGSDVTWPMTLTFSSECTIQLILLLDRYGAIDRWFVWIPITVYTGVVAAFSLLLLLLRSRLPVHLAGVYLFLVCLGFFGSCVGLVLELLQWQRAVGRLYPFPDSVTLYCCLCVLYTLLFVPVFCRQASSTILFMGVIRFLIFGLNCSLCVGYWIMGQVLLGSLAVVQFLVTNCILTYYYAYVSVHLQHRVKGALSLPKFSNNFLYLWCVPVTPFACCALMYYDLYLLSHRNLERDAAAVHMQDVVRIYNAQLSLPLLFSQNVFGVALLATACAYYTPLVTLLFVALLLCVVHVIFVIEQYKKEWARWHRQDAYLGFCGHLSLSAVMTALLSPDYEENVSRRASSLSCNVQRAPQPMQCGGDIVAHEAEEILFTPPSWSDTSEVFLPPLPLSHRLGGVSGSTSQELSASKSAAFSTRSRQHIRGGVEYWPSSVER</sequence>
<dbReference type="EMBL" id="JAFJZO010000013">
    <property type="protein sequence ID" value="KAG5509533.1"/>
    <property type="molecule type" value="Genomic_DNA"/>
</dbReference>
<comment type="caution">
    <text evidence="2">The sequence shown here is derived from an EMBL/GenBank/DDBJ whole genome shotgun (WGS) entry which is preliminary data.</text>
</comment>
<organism evidence="2 3">
    <name type="scientific">Porcisia hertigi</name>
    <dbReference type="NCBI Taxonomy" id="2761500"/>
    <lineage>
        <taxon>Eukaryota</taxon>
        <taxon>Discoba</taxon>
        <taxon>Euglenozoa</taxon>
        <taxon>Kinetoplastea</taxon>
        <taxon>Metakinetoplastina</taxon>
        <taxon>Trypanosomatida</taxon>
        <taxon>Trypanosomatidae</taxon>
        <taxon>Leishmaniinae</taxon>
        <taxon>Porcisia</taxon>
    </lineage>
</organism>